<dbReference type="PANTHER" id="PTHR46595">
    <property type="entry name" value="60S RIBOSOMAL PROTEIN L34"/>
    <property type="match status" value="1"/>
</dbReference>
<dbReference type="Pfam" id="PF01199">
    <property type="entry name" value="Ribosomal_L34e"/>
    <property type="match status" value="1"/>
</dbReference>
<dbReference type="VEuPathDB" id="FungiDB:PNEJI1_001845"/>
<dbReference type="GO" id="GO:0003735">
    <property type="term" value="F:structural constituent of ribosome"/>
    <property type="evidence" value="ECO:0007669"/>
    <property type="project" value="InterPro"/>
</dbReference>
<dbReference type="Gene3D" id="6.20.340.10">
    <property type="match status" value="1"/>
</dbReference>
<organism evidence="5">
    <name type="scientific">Pneumocystis jirovecii</name>
    <name type="common">Human pneumocystis pneumonia agent</name>
    <dbReference type="NCBI Taxonomy" id="42068"/>
    <lineage>
        <taxon>Eukaryota</taxon>
        <taxon>Fungi</taxon>
        <taxon>Dikarya</taxon>
        <taxon>Ascomycota</taxon>
        <taxon>Taphrinomycotina</taxon>
        <taxon>Pneumocystomycetes</taxon>
        <taxon>Pneumocystaceae</taxon>
        <taxon>Pneumocystis</taxon>
    </lineage>
</organism>
<name>L0PCQ4_PNEJI</name>
<dbReference type="InParanoid" id="L0PCQ4"/>
<evidence type="ECO:0000256" key="3">
    <source>
        <dbReference type="ARBA" id="ARBA00023274"/>
    </source>
</evidence>
<dbReference type="InterPro" id="IPR008195">
    <property type="entry name" value="Ribosomal_eL34"/>
</dbReference>
<evidence type="ECO:0000313" key="4">
    <source>
        <dbReference type="EMBL" id="CCJ30153.1"/>
    </source>
</evidence>
<keyword evidence="3" id="KW-0687">Ribonucleoprotein</keyword>
<dbReference type="GO" id="GO:1990904">
    <property type="term" value="C:ribonucleoprotein complex"/>
    <property type="evidence" value="ECO:0007669"/>
    <property type="project" value="UniProtKB-KW"/>
</dbReference>
<comment type="caution">
    <text evidence="4">The sequence shown here is derived from an EMBL/GenBank/DDBJ whole genome shotgun (WGS) entry which is preliminary data.</text>
</comment>
<dbReference type="Proteomes" id="UP000010422">
    <property type="component" value="Unassembled WGS sequence"/>
</dbReference>
<dbReference type="PRINTS" id="PR01250">
    <property type="entry name" value="RIBOSOMALL34"/>
</dbReference>
<gene>
    <name evidence="4" type="ORF">PNEJI1_001845</name>
</gene>
<evidence type="ECO:0000313" key="5">
    <source>
        <dbReference type="Proteomes" id="UP000010422"/>
    </source>
</evidence>
<dbReference type="EMBL" id="CAKM01000237">
    <property type="protein sequence ID" value="CCJ30153.1"/>
    <property type="molecule type" value="Genomic_DNA"/>
</dbReference>
<proteinExistence type="inferred from homology"/>
<dbReference type="GO" id="GO:0006412">
    <property type="term" value="P:translation"/>
    <property type="evidence" value="ECO:0007669"/>
    <property type="project" value="InterPro"/>
</dbReference>
<evidence type="ECO:0000256" key="1">
    <source>
        <dbReference type="ARBA" id="ARBA00009875"/>
    </source>
</evidence>
<evidence type="ECO:0000256" key="2">
    <source>
        <dbReference type="ARBA" id="ARBA00022980"/>
    </source>
</evidence>
<dbReference type="AlphaFoldDB" id="L0PCQ4"/>
<dbReference type="InterPro" id="IPR038562">
    <property type="entry name" value="Ribosomal_eL34_C_sf"/>
</dbReference>
<dbReference type="GO" id="GO:0005840">
    <property type="term" value="C:ribosome"/>
    <property type="evidence" value="ECO:0007669"/>
    <property type="project" value="UniProtKB-KW"/>
</dbReference>
<protein>
    <recommendedName>
        <fullName evidence="6">60S ribosomal protein L34-B</fullName>
    </recommendedName>
</protein>
<reference evidence="4 5" key="1">
    <citation type="journal article" date="2012" name="MBio">
        <title>De novo assembly of the Pneumocystis jirovecii genome from a single bronchoalveolar lavage fluid specimen from a patient.</title>
        <authorList>
            <person name="Cisse O.H."/>
            <person name="Pagni M."/>
            <person name="Hauser P.M."/>
        </authorList>
    </citation>
    <scope>NUCLEOTIDE SEQUENCE [LARGE SCALE GENOMIC DNA]</scope>
    <source>
        <strain evidence="4 5">SE8</strain>
    </source>
</reference>
<comment type="similarity">
    <text evidence="1">Belongs to the eukaryotic ribosomal protein eL34 family.</text>
</comment>
<accession>L0PCQ4</accession>
<dbReference type="STRING" id="1209962.L0PCQ4"/>
<sequence>MQRLTYRRRLSYNSLFQSYTLSCSSLTPAQVRVLKTPGNELRYFYKGKVGKSPRCGDCHKKLQGIPACRPHQYSRMSKTKKRVSRAYGGSRCASCVKDRYVAAVET</sequence>
<dbReference type="Gene3D" id="6.20.370.70">
    <property type="match status" value="1"/>
</dbReference>
<keyword evidence="2" id="KW-0689">Ribosomal protein</keyword>
<dbReference type="FunCoup" id="L0PCQ4">
    <property type="interactions" value="320"/>
</dbReference>
<evidence type="ECO:0008006" key="6">
    <source>
        <dbReference type="Google" id="ProtNLM"/>
    </source>
</evidence>